<gene>
    <name evidence="1" type="ORF">ACFOPH_18960</name>
</gene>
<evidence type="ECO:0000313" key="1">
    <source>
        <dbReference type="EMBL" id="MFC3460317.1"/>
    </source>
</evidence>
<reference evidence="2" key="1">
    <citation type="journal article" date="2019" name="Int. J. Syst. Evol. Microbiol.">
        <title>The Global Catalogue of Microorganisms (GCM) 10K type strain sequencing project: providing services to taxonomists for standard genome sequencing and annotation.</title>
        <authorList>
            <consortium name="The Broad Institute Genomics Platform"/>
            <consortium name="The Broad Institute Genome Sequencing Center for Infectious Disease"/>
            <person name="Wu L."/>
            <person name="Ma J."/>
        </authorList>
    </citation>
    <scope>NUCLEOTIDE SEQUENCE [LARGE SCALE GENOMIC DNA]</scope>
    <source>
        <strain evidence="2">CCM 7480</strain>
    </source>
</reference>
<sequence>MKASMIAVAVAATLAGCSTGSGNMFASRDRTVEYIRVFDLKTDAQGQAVARAASEGLSRNVKNATLATPENAEVQDQPGRFKMPDLAGAPPGTVPARGPSCEGASWTAKAAPDVRGGQDMNIVACLYPYKGGYHLDMYAAFVKKEGGWMEWPRRAANYVLGTPDKYAERTMLDIVRTIRETTNAQVALVEAKPEVAGAPWLEPVGVAPRGSQTSKP</sequence>
<dbReference type="RefSeq" id="WP_312548770.1">
    <property type="nucleotide sequence ID" value="NZ_JBHRVV010000001.1"/>
</dbReference>
<dbReference type="EMBL" id="JBHRVV010000001">
    <property type="protein sequence ID" value="MFC3460317.1"/>
    <property type="molecule type" value="Genomic_DNA"/>
</dbReference>
<name>A0ABV7PQ17_9BURK</name>
<comment type="caution">
    <text evidence="1">The sequence shown here is derived from an EMBL/GenBank/DDBJ whole genome shotgun (WGS) entry which is preliminary data.</text>
</comment>
<protein>
    <recommendedName>
        <fullName evidence="3">Lipoprotein</fullName>
    </recommendedName>
</protein>
<keyword evidence="2" id="KW-1185">Reference proteome</keyword>
<dbReference type="Proteomes" id="UP001595665">
    <property type="component" value="Unassembled WGS sequence"/>
</dbReference>
<evidence type="ECO:0000313" key="2">
    <source>
        <dbReference type="Proteomes" id="UP001595665"/>
    </source>
</evidence>
<organism evidence="1 2">
    <name type="scientific">Massilia haematophila</name>
    <dbReference type="NCBI Taxonomy" id="457923"/>
    <lineage>
        <taxon>Bacteria</taxon>
        <taxon>Pseudomonadati</taxon>
        <taxon>Pseudomonadota</taxon>
        <taxon>Betaproteobacteria</taxon>
        <taxon>Burkholderiales</taxon>
        <taxon>Oxalobacteraceae</taxon>
        <taxon>Telluria group</taxon>
        <taxon>Massilia</taxon>
    </lineage>
</organism>
<accession>A0ABV7PQ17</accession>
<evidence type="ECO:0008006" key="3">
    <source>
        <dbReference type="Google" id="ProtNLM"/>
    </source>
</evidence>
<dbReference type="PROSITE" id="PS51257">
    <property type="entry name" value="PROKAR_LIPOPROTEIN"/>
    <property type="match status" value="1"/>
</dbReference>
<proteinExistence type="predicted"/>